<evidence type="ECO:0000256" key="1">
    <source>
        <dbReference type="ARBA" id="ARBA00004651"/>
    </source>
</evidence>
<comment type="similarity">
    <text evidence="2">Belongs to the EamA transporter family.</text>
</comment>
<keyword evidence="6 7" id="KW-0472">Membrane</keyword>
<evidence type="ECO:0000256" key="7">
    <source>
        <dbReference type="SAM" id="Phobius"/>
    </source>
</evidence>
<feature type="transmembrane region" description="Helical" evidence="7">
    <location>
        <begin position="78"/>
        <end position="96"/>
    </location>
</feature>
<evidence type="ECO:0000313" key="9">
    <source>
        <dbReference type="EMBL" id="MFC5952633.1"/>
    </source>
</evidence>
<feature type="transmembrane region" description="Helical" evidence="7">
    <location>
        <begin position="102"/>
        <end position="121"/>
    </location>
</feature>
<sequence length="299" mass="29366">MTALAARRATRSTGPGRSSAVGLVVGGEFSMQFGAAVAALLFARLGANGTVALRLGISALVLLLVCRPRLRGRSRADLLTVAGYGLALGGMNLCFYEALARIPLGAAVTLEVLGPLALSVLTGRGLLGAVWAVLALAGVAVLGEAGFTGGLDAAGVGFALLAGALWAGYILLARRAGRSFAGLDGLALALAVSAAVVLPLGIAGAGTALLDPVALGLGAAVALLSSLLPYSLELLALRSVPATTFAVVMSLSPAVAAFAGALVLGQALTPLGAVAIGLVVLACAGAVRWGGRRDAAVRA</sequence>
<evidence type="ECO:0000256" key="2">
    <source>
        <dbReference type="ARBA" id="ARBA00007362"/>
    </source>
</evidence>
<feature type="transmembrane region" description="Helical" evidence="7">
    <location>
        <begin position="244"/>
        <end position="265"/>
    </location>
</feature>
<feature type="transmembrane region" description="Helical" evidence="7">
    <location>
        <begin position="185"/>
        <end position="207"/>
    </location>
</feature>
<feature type="transmembrane region" description="Helical" evidence="7">
    <location>
        <begin position="271"/>
        <end position="291"/>
    </location>
</feature>
<evidence type="ECO:0000256" key="5">
    <source>
        <dbReference type="ARBA" id="ARBA00022989"/>
    </source>
</evidence>
<feature type="transmembrane region" description="Helical" evidence="7">
    <location>
        <begin position="20"/>
        <end position="43"/>
    </location>
</feature>
<dbReference type="PANTHER" id="PTHR42920">
    <property type="entry name" value="OS03G0707200 PROTEIN-RELATED"/>
    <property type="match status" value="1"/>
</dbReference>
<name>A0ABW1IIB0_9PSEU</name>
<reference evidence="10" key="1">
    <citation type="journal article" date="2019" name="Int. J. Syst. Evol. Microbiol.">
        <title>The Global Catalogue of Microorganisms (GCM) 10K type strain sequencing project: providing services to taxonomists for standard genome sequencing and annotation.</title>
        <authorList>
            <consortium name="The Broad Institute Genomics Platform"/>
            <consortium name="The Broad Institute Genome Sequencing Center for Infectious Disease"/>
            <person name="Wu L."/>
            <person name="Ma J."/>
        </authorList>
    </citation>
    <scope>NUCLEOTIDE SEQUENCE [LARGE SCALE GENOMIC DNA]</scope>
    <source>
        <strain evidence="10">CGMCC 4.7397</strain>
    </source>
</reference>
<evidence type="ECO:0000256" key="3">
    <source>
        <dbReference type="ARBA" id="ARBA00022475"/>
    </source>
</evidence>
<accession>A0ABW1IIB0</accession>
<keyword evidence="4 7" id="KW-0812">Transmembrane</keyword>
<evidence type="ECO:0000256" key="4">
    <source>
        <dbReference type="ARBA" id="ARBA00022692"/>
    </source>
</evidence>
<evidence type="ECO:0000256" key="6">
    <source>
        <dbReference type="ARBA" id="ARBA00023136"/>
    </source>
</evidence>
<feature type="transmembrane region" description="Helical" evidence="7">
    <location>
        <begin position="153"/>
        <end position="173"/>
    </location>
</feature>
<proteinExistence type="inferred from homology"/>
<dbReference type="EMBL" id="JBHSQK010000112">
    <property type="protein sequence ID" value="MFC5952633.1"/>
    <property type="molecule type" value="Genomic_DNA"/>
</dbReference>
<dbReference type="Proteomes" id="UP001596119">
    <property type="component" value="Unassembled WGS sequence"/>
</dbReference>
<dbReference type="PANTHER" id="PTHR42920:SF5">
    <property type="entry name" value="EAMA DOMAIN-CONTAINING PROTEIN"/>
    <property type="match status" value="1"/>
</dbReference>
<feature type="domain" description="EamA" evidence="8">
    <location>
        <begin position="155"/>
        <end position="285"/>
    </location>
</feature>
<dbReference type="Pfam" id="PF00892">
    <property type="entry name" value="EamA"/>
    <property type="match status" value="1"/>
</dbReference>
<protein>
    <submittedName>
        <fullName evidence="9">DMT family transporter</fullName>
    </submittedName>
</protein>
<evidence type="ECO:0000313" key="10">
    <source>
        <dbReference type="Proteomes" id="UP001596119"/>
    </source>
</evidence>
<keyword evidence="3" id="KW-1003">Cell membrane</keyword>
<dbReference type="RefSeq" id="WP_379571699.1">
    <property type="nucleotide sequence ID" value="NZ_JBHSQK010000112.1"/>
</dbReference>
<comment type="subcellular location">
    <subcellularLocation>
        <location evidence="1">Cell membrane</location>
        <topology evidence="1">Multi-pass membrane protein</topology>
    </subcellularLocation>
</comment>
<gene>
    <name evidence="9" type="ORF">ACFQH9_30675</name>
</gene>
<evidence type="ECO:0000259" key="8">
    <source>
        <dbReference type="Pfam" id="PF00892"/>
    </source>
</evidence>
<keyword evidence="10" id="KW-1185">Reference proteome</keyword>
<keyword evidence="5 7" id="KW-1133">Transmembrane helix</keyword>
<organism evidence="9 10">
    <name type="scientific">Pseudonocardia lutea</name>
    <dbReference type="NCBI Taxonomy" id="2172015"/>
    <lineage>
        <taxon>Bacteria</taxon>
        <taxon>Bacillati</taxon>
        <taxon>Actinomycetota</taxon>
        <taxon>Actinomycetes</taxon>
        <taxon>Pseudonocardiales</taxon>
        <taxon>Pseudonocardiaceae</taxon>
        <taxon>Pseudonocardia</taxon>
    </lineage>
</organism>
<dbReference type="InterPro" id="IPR000620">
    <property type="entry name" value="EamA_dom"/>
</dbReference>
<feature type="transmembrane region" description="Helical" evidence="7">
    <location>
        <begin position="49"/>
        <end position="66"/>
    </location>
</feature>
<comment type="caution">
    <text evidence="9">The sequence shown here is derived from an EMBL/GenBank/DDBJ whole genome shotgun (WGS) entry which is preliminary data.</text>
</comment>
<feature type="transmembrane region" description="Helical" evidence="7">
    <location>
        <begin position="213"/>
        <end position="232"/>
    </location>
</feature>
<dbReference type="InterPro" id="IPR051258">
    <property type="entry name" value="Diverse_Substrate_Transporter"/>
</dbReference>
<feature type="transmembrane region" description="Helical" evidence="7">
    <location>
        <begin position="128"/>
        <end position="147"/>
    </location>
</feature>